<keyword evidence="1" id="KW-0472">Membrane</keyword>
<proteinExistence type="predicted"/>
<dbReference type="Proteomes" id="UP000735302">
    <property type="component" value="Unassembled WGS sequence"/>
</dbReference>
<evidence type="ECO:0000256" key="1">
    <source>
        <dbReference type="SAM" id="Phobius"/>
    </source>
</evidence>
<protein>
    <submittedName>
        <fullName evidence="3">PiggyBac transposable element-derived protein 4</fullName>
    </submittedName>
</protein>
<reference evidence="3 4" key="1">
    <citation type="journal article" date="2021" name="Elife">
        <title>Chloroplast acquisition without the gene transfer in kleptoplastic sea slugs, Plakobranchus ocellatus.</title>
        <authorList>
            <person name="Maeda T."/>
            <person name="Takahashi S."/>
            <person name="Yoshida T."/>
            <person name="Shimamura S."/>
            <person name="Takaki Y."/>
            <person name="Nagai Y."/>
            <person name="Toyoda A."/>
            <person name="Suzuki Y."/>
            <person name="Arimoto A."/>
            <person name="Ishii H."/>
            <person name="Satoh N."/>
            <person name="Nishiyama T."/>
            <person name="Hasebe M."/>
            <person name="Maruyama T."/>
            <person name="Minagawa J."/>
            <person name="Obokata J."/>
            <person name="Shigenobu S."/>
        </authorList>
    </citation>
    <scope>NUCLEOTIDE SEQUENCE [LARGE SCALE GENOMIC DNA]</scope>
</reference>
<dbReference type="InterPro" id="IPR029526">
    <property type="entry name" value="PGBD"/>
</dbReference>
<evidence type="ECO:0000259" key="2">
    <source>
        <dbReference type="Pfam" id="PF13843"/>
    </source>
</evidence>
<keyword evidence="1" id="KW-1133">Transmembrane helix</keyword>
<keyword evidence="4" id="KW-1185">Reference proteome</keyword>
<feature type="transmembrane region" description="Helical" evidence="1">
    <location>
        <begin position="56"/>
        <end position="74"/>
    </location>
</feature>
<comment type="caution">
    <text evidence="3">The sequence shown here is derived from an EMBL/GenBank/DDBJ whole genome shotgun (WGS) entry which is preliminary data.</text>
</comment>
<accession>A0AAV4A6E7</accession>
<sequence length="108" mass="12734">MEVTTPMDYLRFTVTEEMVLSMVMETNPYTTQTLEHRELSPNSRFHRWAEVTLEEIWAFLGLIISVGLIVIDYFEDYWSVNAMHKLPFYTAVMNKDTLYDSVLFAPLQ</sequence>
<evidence type="ECO:0000313" key="4">
    <source>
        <dbReference type="Proteomes" id="UP000735302"/>
    </source>
</evidence>
<evidence type="ECO:0000313" key="3">
    <source>
        <dbReference type="EMBL" id="GFO02218.1"/>
    </source>
</evidence>
<feature type="domain" description="PiggyBac transposable element-derived protein" evidence="2">
    <location>
        <begin position="5"/>
        <end position="95"/>
    </location>
</feature>
<dbReference type="EMBL" id="BLXT01003576">
    <property type="protein sequence ID" value="GFO02218.1"/>
    <property type="molecule type" value="Genomic_DNA"/>
</dbReference>
<organism evidence="3 4">
    <name type="scientific">Plakobranchus ocellatus</name>
    <dbReference type="NCBI Taxonomy" id="259542"/>
    <lineage>
        <taxon>Eukaryota</taxon>
        <taxon>Metazoa</taxon>
        <taxon>Spiralia</taxon>
        <taxon>Lophotrochozoa</taxon>
        <taxon>Mollusca</taxon>
        <taxon>Gastropoda</taxon>
        <taxon>Heterobranchia</taxon>
        <taxon>Euthyneura</taxon>
        <taxon>Panpulmonata</taxon>
        <taxon>Sacoglossa</taxon>
        <taxon>Placobranchoidea</taxon>
        <taxon>Plakobranchidae</taxon>
        <taxon>Plakobranchus</taxon>
    </lineage>
</organism>
<keyword evidence="1" id="KW-0812">Transmembrane</keyword>
<gene>
    <name evidence="3" type="ORF">PoB_002872300</name>
</gene>
<name>A0AAV4A6E7_9GAST</name>
<dbReference type="Pfam" id="PF13843">
    <property type="entry name" value="DDE_Tnp_1_7"/>
    <property type="match status" value="1"/>
</dbReference>
<dbReference type="AlphaFoldDB" id="A0AAV4A6E7"/>